<dbReference type="Proteomes" id="UP000184536">
    <property type="component" value="Unassembled WGS sequence"/>
</dbReference>
<organism evidence="9 10">
    <name type="scientific">Geosporobacter subterraneus DSM 17957</name>
    <dbReference type="NCBI Taxonomy" id="1121919"/>
    <lineage>
        <taxon>Bacteria</taxon>
        <taxon>Bacillati</taxon>
        <taxon>Bacillota</taxon>
        <taxon>Clostridia</taxon>
        <taxon>Peptostreptococcales</taxon>
        <taxon>Thermotaleaceae</taxon>
        <taxon>Geosporobacter</taxon>
    </lineage>
</organism>
<sequence length="217" mass="24363">MTVKLREPVSGLTHLAGAILSIIALILLVYYAVVYATVWHIVAFSIFGASLILLYTASSLYHLLNISEKGIRILRKIDHMMIYVLIAGTYTPICLVVLRGVWGWSLLTSVWAIALSGIIMKALWMGAPRWLSTSIYTLMGWIVVIAFIPLVRTIPIGGMVWMVAGGLFYTIGAVIYGTKWPPIPSKIFSFHEVFHLFVLAGSFCHFWLMYRYVLYLG</sequence>
<feature type="binding site" evidence="7">
    <location>
        <position position="62"/>
    </location>
    <ligand>
        <name>Zn(2+)</name>
        <dbReference type="ChEBI" id="CHEBI:29105"/>
    </ligand>
</feature>
<feature type="binding site" evidence="7">
    <location>
        <position position="195"/>
    </location>
    <ligand>
        <name>Zn(2+)</name>
        <dbReference type="ChEBI" id="CHEBI:29105"/>
    </ligand>
</feature>
<evidence type="ECO:0000256" key="3">
    <source>
        <dbReference type="ARBA" id="ARBA00022475"/>
    </source>
</evidence>
<dbReference type="GO" id="GO:0005886">
    <property type="term" value="C:plasma membrane"/>
    <property type="evidence" value="ECO:0007669"/>
    <property type="project" value="UniProtKB-SubCell"/>
</dbReference>
<dbReference type="RefSeq" id="WP_110940324.1">
    <property type="nucleotide sequence ID" value="NZ_FQZV01000012.1"/>
</dbReference>
<feature type="transmembrane region" description="Helical" evidence="8">
    <location>
        <begin position="81"/>
        <end position="98"/>
    </location>
</feature>
<dbReference type="Pfam" id="PF03006">
    <property type="entry name" value="HlyIII"/>
    <property type="match status" value="1"/>
</dbReference>
<feature type="transmembrane region" description="Helical" evidence="8">
    <location>
        <begin position="39"/>
        <end position="61"/>
    </location>
</feature>
<proteinExistence type="inferred from homology"/>
<dbReference type="InterPro" id="IPR004254">
    <property type="entry name" value="AdipoR/HlyIII-related"/>
</dbReference>
<evidence type="ECO:0000256" key="2">
    <source>
        <dbReference type="ARBA" id="ARBA00008488"/>
    </source>
</evidence>
<dbReference type="PANTHER" id="PTHR20855:SF3">
    <property type="entry name" value="LD03007P"/>
    <property type="match status" value="1"/>
</dbReference>
<dbReference type="AlphaFoldDB" id="A0A1M6FRX0"/>
<dbReference type="EMBL" id="FQZV01000012">
    <property type="protein sequence ID" value="SHJ00380.1"/>
    <property type="molecule type" value="Genomic_DNA"/>
</dbReference>
<name>A0A1M6FRX0_9FIRM</name>
<dbReference type="InterPro" id="IPR005744">
    <property type="entry name" value="Hy-lIII"/>
</dbReference>
<evidence type="ECO:0000256" key="4">
    <source>
        <dbReference type="ARBA" id="ARBA00022692"/>
    </source>
</evidence>
<protein>
    <submittedName>
        <fullName evidence="9">Hemolysin III</fullName>
    </submittedName>
</protein>
<comment type="similarity">
    <text evidence="2">Belongs to the UPF0073 (Hly-III) family.</text>
</comment>
<evidence type="ECO:0000256" key="1">
    <source>
        <dbReference type="ARBA" id="ARBA00004651"/>
    </source>
</evidence>
<dbReference type="GO" id="GO:0140911">
    <property type="term" value="F:pore-forming activity"/>
    <property type="evidence" value="ECO:0007669"/>
    <property type="project" value="InterPro"/>
</dbReference>
<keyword evidence="6 8" id="KW-0472">Membrane</keyword>
<evidence type="ECO:0000313" key="10">
    <source>
        <dbReference type="Proteomes" id="UP000184536"/>
    </source>
</evidence>
<keyword evidence="7" id="KW-0862">Zinc</keyword>
<reference evidence="10" key="1">
    <citation type="submission" date="2016-11" db="EMBL/GenBank/DDBJ databases">
        <authorList>
            <person name="Varghese N."/>
            <person name="Submissions S."/>
        </authorList>
    </citation>
    <scope>NUCLEOTIDE SEQUENCE [LARGE SCALE GENOMIC DNA]</scope>
    <source>
        <strain evidence="10">DSM 17957</strain>
    </source>
</reference>
<keyword evidence="4 8" id="KW-0812">Transmembrane</keyword>
<comment type="subcellular location">
    <subcellularLocation>
        <location evidence="1">Cell membrane</location>
        <topology evidence="1">Multi-pass membrane protein</topology>
    </subcellularLocation>
</comment>
<dbReference type="NCBIfam" id="TIGR01065">
    <property type="entry name" value="hlyIII"/>
    <property type="match status" value="1"/>
</dbReference>
<evidence type="ECO:0000256" key="5">
    <source>
        <dbReference type="ARBA" id="ARBA00022989"/>
    </source>
</evidence>
<feature type="binding site" evidence="7">
    <location>
        <position position="191"/>
    </location>
    <ligand>
        <name>Zn(2+)</name>
        <dbReference type="ChEBI" id="CHEBI:29105"/>
    </ligand>
</feature>
<evidence type="ECO:0000256" key="8">
    <source>
        <dbReference type="SAM" id="Phobius"/>
    </source>
</evidence>
<evidence type="ECO:0000256" key="6">
    <source>
        <dbReference type="ARBA" id="ARBA00023136"/>
    </source>
</evidence>
<dbReference type="PANTHER" id="PTHR20855">
    <property type="entry name" value="ADIPOR/PROGESTIN RECEPTOR-RELATED"/>
    <property type="match status" value="1"/>
</dbReference>
<feature type="transmembrane region" description="Helical" evidence="8">
    <location>
        <begin position="188"/>
        <end position="210"/>
    </location>
</feature>
<feature type="transmembrane region" description="Helical" evidence="8">
    <location>
        <begin position="156"/>
        <end position="176"/>
    </location>
</feature>
<keyword evidence="5 8" id="KW-1133">Transmembrane helix</keyword>
<dbReference type="STRING" id="1121919.SAMN02745975_01066"/>
<gene>
    <name evidence="9" type="ORF">SAMN02745975_01066</name>
</gene>
<evidence type="ECO:0000313" key="9">
    <source>
        <dbReference type="EMBL" id="SHJ00380.1"/>
    </source>
</evidence>
<keyword evidence="7" id="KW-0479">Metal-binding</keyword>
<keyword evidence="10" id="KW-1185">Reference proteome</keyword>
<feature type="transmembrane region" description="Helical" evidence="8">
    <location>
        <begin position="12"/>
        <end position="33"/>
    </location>
</feature>
<accession>A0A1M6FRX0</accession>
<keyword evidence="3" id="KW-1003">Cell membrane</keyword>
<dbReference type="OrthoDB" id="9813689at2"/>
<evidence type="ECO:0000256" key="7">
    <source>
        <dbReference type="PIRSR" id="PIRSR604254-1"/>
    </source>
</evidence>
<dbReference type="GO" id="GO:0046872">
    <property type="term" value="F:metal ion binding"/>
    <property type="evidence" value="ECO:0007669"/>
    <property type="project" value="UniProtKB-KW"/>
</dbReference>
<feature type="transmembrane region" description="Helical" evidence="8">
    <location>
        <begin position="130"/>
        <end position="150"/>
    </location>
</feature>